<feature type="transmembrane region" description="Helical" evidence="1">
    <location>
        <begin position="445"/>
        <end position="464"/>
    </location>
</feature>
<dbReference type="STRING" id="1196081.A0A364KNT7"/>
<keyword evidence="3" id="KW-1185">Reference proteome</keyword>
<comment type="caution">
    <text evidence="2">The sequence shown here is derived from an EMBL/GenBank/DDBJ whole genome shotgun (WGS) entry which is preliminary data.</text>
</comment>
<keyword evidence="1" id="KW-0812">Transmembrane</keyword>
<dbReference type="AlphaFoldDB" id="A0A364KNT7"/>
<keyword evidence="1" id="KW-1133">Transmembrane helix</keyword>
<protein>
    <recommendedName>
        <fullName evidence="4">ASST-domain-containing protein</fullName>
    </recommendedName>
</protein>
<gene>
    <name evidence="2" type="ORF">BHQ10_001183</name>
</gene>
<sequence length="556" mass="63462">MILDQDGHLVWFKPMGETYNMNVQTYKGQDYLTFWSGDDSIVGHGEGTYYMLNKTYQTQYQFSGANGLRGDLHEFHITLNDTAVYTVYDKVPADLTSVGGSQQGWLWDGTFQELDVETGELLFQWRASEHFGFEEAYRTREGHGNSYEDPWDFFHINSIDKDEKGNFLISSRYYHSLTYIDGRTGDIIWKLGGKDNRFEDLSNGAATNISWQHHARFREGGKSITIFDNSSRGQGAPIHTSRGLWIDVDQVNMTAKVRQQFWNPTPISSQSQGSVQVLENGNVVVGYGYNGAWTEFNQKGEPVCEVHMGPEKWFGQGQIESYRVYKHRWVGKPTSIPVWLVPDPKQGIGYVSWNGATEVKTWMVEGSYAKDPEHTTGAFGFVAALAKTGFETAISIPENNTYPQLRVVGLNEKGRRLGASQFVLVNPDFDSNLYETSGKTEVPGFVFFLIGFFTCAMFMICGWAPNLIRFQRQKWESLNPKKNRWWNKLRFGPFKQSKKDLDDVEDTLSERDELLVAHADDFELPKMEDDEAEEQIHVPNTIERGHTLLGNTYLVE</sequence>
<evidence type="ECO:0008006" key="4">
    <source>
        <dbReference type="Google" id="ProtNLM"/>
    </source>
</evidence>
<dbReference type="InterPro" id="IPR053143">
    <property type="entry name" value="Arylsulfate_ST"/>
</dbReference>
<dbReference type="Proteomes" id="UP000249363">
    <property type="component" value="Unassembled WGS sequence"/>
</dbReference>
<dbReference type="InterPro" id="IPR011047">
    <property type="entry name" value="Quinoprotein_ADH-like_sf"/>
</dbReference>
<dbReference type="PANTHER" id="PTHR35340">
    <property type="entry name" value="PQQ ENZYME REPEAT PROTEIN-RELATED"/>
    <property type="match status" value="1"/>
</dbReference>
<reference evidence="2 3" key="1">
    <citation type="journal article" date="2017" name="Biotechnol. Biofuels">
        <title>Differential beta-glucosidase expression as a function of carbon source availability in Talaromyces amestolkiae: a genomic and proteomic approach.</title>
        <authorList>
            <person name="de Eugenio L.I."/>
            <person name="Mendez-Liter J.A."/>
            <person name="Nieto-Dominguez M."/>
            <person name="Alonso L."/>
            <person name="Gil-Munoz J."/>
            <person name="Barriuso J."/>
            <person name="Prieto A."/>
            <person name="Martinez M.J."/>
        </authorList>
    </citation>
    <scope>NUCLEOTIDE SEQUENCE [LARGE SCALE GENOMIC DNA]</scope>
    <source>
        <strain evidence="2 3">CIB</strain>
    </source>
</reference>
<accession>A0A364KNT7</accession>
<dbReference type="GeneID" id="63790400"/>
<dbReference type="RefSeq" id="XP_040729688.1">
    <property type="nucleotide sequence ID" value="XM_040873191.1"/>
</dbReference>
<dbReference type="OrthoDB" id="5427350at2759"/>
<dbReference type="Pfam" id="PF14269">
    <property type="entry name" value="Arylsulfotran_2"/>
    <property type="match status" value="1"/>
</dbReference>
<keyword evidence="1" id="KW-0472">Membrane</keyword>
<dbReference type="EMBL" id="MIKG01000001">
    <property type="protein sequence ID" value="RAO65171.1"/>
    <property type="molecule type" value="Genomic_DNA"/>
</dbReference>
<organism evidence="2 3">
    <name type="scientific">Talaromyces amestolkiae</name>
    <dbReference type="NCBI Taxonomy" id="1196081"/>
    <lineage>
        <taxon>Eukaryota</taxon>
        <taxon>Fungi</taxon>
        <taxon>Dikarya</taxon>
        <taxon>Ascomycota</taxon>
        <taxon>Pezizomycotina</taxon>
        <taxon>Eurotiomycetes</taxon>
        <taxon>Eurotiomycetidae</taxon>
        <taxon>Eurotiales</taxon>
        <taxon>Trichocomaceae</taxon>
        <taxon>Talaromyces</taxon>
        <taxon>Talaromyces sect. Talaromyces</taxon>
    </lineage>
</organism>
<dbReference type="PANTHER" id="PTHR35340:SF5">
    <property type="entry name" value="ASST-DOMAIN-CONTAINING PROTEIN"/>
    <property type="match status" value="1"/>
</dbReference>
<dbReference type="InterPro" id="IPR039535">
    <property type="entry name" value="ASST-like"/>
</dbReference>
<evidence type="ECO:0000313" key="3">
    <source>
        <dbReference type="Proteomes" id="UP000249363"/>
    </source>
</evidence>
<proteinExistence type="predicted"/>
<evidence type="ECO:0000256" key="1">
    <source>
        <dbReference type="SAM" id="Phobius"/>
    </source>
</evidence>
<evidence type="ECO:0000313" key="2">
    <source>
        <dbReference type="EMBL" id="RAO65171.1"/>
    </source>
</evidence>
<name>A0A364KNT7_TALAM</name>
<dbReference type="SUPFAM" id="SSF50998">
    <property type="entry name" value="Quinoprotein alcohol dehydrogenase-like"/>
    <property type="match status" value="1"/>
</dbReference>